<organism evidence="2 3">
    <name type="scientific">Glehnia littoralis virus 1</name>
    <dbReference type="NCBI Taxonomy" id="2793728"/>
    <lineage>
        <taxon>Viruses</taxon>
        <taxon>Riboviria</taxon>
        <taxon>Orthornavirae</taxon>
        <taxon>Negarnaviricota</taxon>
        <taxon>Haploviricotina</taxon>
        <taxon>Monjiviricetes</taxon>
        <taxon>Mononegavirales</taxon>
        <taxon>Rhabdoviridae</taxon>
        <taxon>Betarhabdovirinae</taxon>
        <taxon>Alphacytorhabdovirus</taxon>
        <taxon>Alphacytorhabdovirus glehniae</taxon>
        <taxon>Cytorhabdovirus glehniae</taxon>
    </lineage>
</organism>
<dbReference type="KEGG" id="vg:80541010"/>
<dbReference type="EMBL" id="BK014304">
    <property type="protein sequence ID" value="DAF42326.1"/>
    <property type="molecule type" value="Viral_cRNA"/>
</dbReference>
<keyword evidence="3" id="KW-1185">Reference proteome</keyword>
<keyword evidence="1" id="KW-0812">Transmembrane</keyword>
<protein>
    <submittedName>
        <fullName evidence="2">P6</fullName>
    </submittedName>
</protein>
<proteinExistence type="predicted"/>
<sequence>MDFLTDKFIKDWKTDETTFDIPILGETNGSTLLYILVLLKVFIIITIMSCRASRRNRRLRLVAKWA</sequence>
<dbReference type="GeneID" id="80541010"/>
<reference evidence="2" key="2">
    <citation type="journal article" date="2021" name="Viruses">
        <title>Illuminating the Plant Rhabdovirus Landscape through Metatranscriptomics Data.</title>
        <authorList>
            <person name="Bejerman N."/>
            <person name="Dietzgen R.G."/>
            <person name="Debat H."/>
        </authorList>
    </citation>
    <scope>NUCLEOTIDE SEQUENCE</scope>
</reference>
<keyword evidence="1" id="KW-0472">Membrane</keyword>
<dbReference type="RefSeq" id="YP_010802286.1">
    <property type="nucleotide sequence ID" value="NC_076977.1"/>
</dbReference>
<dbReference type="Proteomes" id="UP001161608">
    <property type="component" value="Segment"/>
</dbReference>
<evidence type="ECO:0000256" key="1">
    <source>
        <dbReference type="SAM" id="Phobius"/>
    </source>
</evidence>
<reference evidence="2" key="1">
    <citation type="journal article" date="2021" name="J. Anim. Genet.">
        <title>Illuminating the plant rhabdovirus landscape through metatranscriptomics data.</title>
        <authorList>
            <person name="Bejerman N."/>
            <person name="Dietzgen R.G."/>
            <person name="Debat H."/>
        </authorList>
    </citation>
    <scope>NUCLEOTIDE SEQUENCE</scope>
</reference>
<name>A0A8D9PGS4_9RHAB</name>
<keyword evidence="1" id="KW-1133">Transmembrane helix</keyword>
<evidence type="ECO:0000313" key="3">
    <source>
        <dbReference type="Proteomes" id="UP001161608"/>
    </source>
</evidence>
<accession>A0A8D9PGS4</accession>
<evidence type="ECO:0000313" key="2">
    <source>
        <dbReference type="EMBL" id="DAF42326.1"/>
    </source>
</evidence>
<feature type="transmembrane region" description="Helical" evidence="1">
    <location>
        <begin position="32"/>
        <end position="50"/>
    </location>
</feature>